<dbReference type="SMART" id="SM00516">
    <property type="entry name" value="SEC14"/>
    <property type="match status" value="1"/>
</dbReference>
<evidence type="ECO:0000313" key="2">
    <source>
        <dbReference type="EMBL" id="KAL0489859.1"/>
    </source>
</evidence>
<dbReference type="AlphaFoldDB" id="A0AAW2ZKK1"/>
<evidence type="ECO:0000259" key="1">
    <source>
        <dbReference type="PROSITE" id="PS50191"/>
    </source>
</evidence>
<dbReference type="PANTHER" id="PTHR45824:SF29">
    <property type="entry name" value="GH16843P"/>
    <property type="match status" value="1"/>
</dbReference>
<dbReference type="Gene3D" id="3.40.525.10">
    <property type="entry name" value="CRAL-TRIO lipid binding domain"/>
    <property type="match status" value="1"/>
</dbReference>
<proteinExistence type="predicted"/>
<dbReference type="PROSITE" id="PS50191">
    <property type="entry name" value="CRAL_TRIO"/>
    <property type="match status" value="1"/>
</dbReference>
<accession>A0AAW2ZKK1</accession>
<dbReference type="InterPro" id="IPR036865">
    <property type="entry name" value="CRAL-TRIO_dom_sf"/>
</dbReference>
<dbReference type="InterPro" id="IPR001251">
    <property type="entry name" value="CRAL-TRIO_dom"/>
</dbReference>
<sequence>MSSASLYGEIPSGVTSPIQSLNEEQRAKLEQFKEIVASWPEDLIEDKAQADEMAMYRYLLGLQWQLDVASNHLKETLEWRKTFRPQDLRAKDFESVAKQGWCYHYGFDRQSRPIIFLKMGRDTAPDTEENRLLKYKYLAYVQEKCISRMPPGVYNITWVVDLHQANVTLAMCQNMKDMFVKLGDHYTERLARVYVMNLGWGLSMIWSFIKPFLAKSTVEKYNIIKGNDKHIAEEIAKGLDPAQTPKEFFGQVDYNFDIQKIIDEESK</sequence>
<reference evidence="2 3" key="1">
    <citation type="submission" date="2024-03" db="EMBL/GenBank/DDBJ databases">
        <title>The Acrasis kona genome and developmental transcriptomes reveal deep origins of eukaryotic multicellular pathways.</title>
        <authorList>
            <person name="Sheikh S."/>
            <person name="Fu C.-J."/>
            <person name="Brown M.W."/>
            <person name="Baldauf S.L."/>
        </authorList>
    </citation>
    <scope>NUCLEOTIDE SEQUENCE [LARGE SCALE GENOMIC DNA]</scope>
    <source>
        <strain evidence="2 3">ATCC MYA-3509</strain>
    </source>
</reference>
<dbReference type="InterPro" id="IPR036273">
    <property type="entry name" value="CRAL/TRIO_N_dom_sf"/>
</dbReference>
<name>A0AAW2ZKK1_9EUKA</name>
<dbReference type="EMBL" id="JAOPGA020001610">
    <property type="protein sequence ID" value="KAL0489859.1"/>
    <property type="molecule type" value="Genomic_DNA"/>
</dbReference>
<organism evidence="2 3">
    <name type="scientific">Acrasis kona</name>
    <dbReference type="NCBI Taxonomy" id="1008807"/>
    <lineage>
        <taxon>Eukaryota</taxon>
        <taxon>Discoba</taxon>
        <taxon>Heterolobosea</taxon>
        <taxon>Tetramitia</taxon>
        <taxon>Eutetramitia</taxon>
        <taxon>Acrasidae</taxon>
        <taxon>Acrasis</taxon>
    </lineage>
</organism>
<dbReference type="InterPro" id="IPR052578">
    <property type="entry name" value="PI_Transfer_CRAL-TRIO"/>
</dbReference>
<keyword evidence="3" id="KW-1185">Reference proteome</keyword>
<dbReference type="Proteomes" id="UP001431209">
    <property type="component" value="Unassembled WGS sequence"/>
</dbReference>
<dbReference type="SUPFAM" id="SSF52087">
    <property type="entry name" value="CRAL/TRIO domain"/>
    <property type="match status" value="1"/>
</dbReference>
<protein>
    <recommendedName>
        <fullName evidence="1">CRAL-TRIO domain-containing protein</fullName>
    </recommendedName>
</protein>
<dbReference type="Pfam" id="PF00650">
    <property type="entry name" value="CRAL_TRIO"/>
    <property type="match status" value="1"/>
</dbReference>
<evidence type="ECO:0000313" key="3">
    <source>
        <dbReference type="Proteomes" id="UP001431209"/>
    </source>
</evidence>
<feature type="domain" description="CRAL-TRIO" evidence="1">
    <location>
        <begin position="105"/>
        <end position="256"/>
    </location>
</feature>
<dbReference type="SUPFAM" id="SSF46938">
    <property type="entry name" value="CRAL/TRIO N-terminal domain"/>
    <property type="match status" value="1"/>
</dbReference>
<gene>
    <name evidence="2" type="ORF">AKO1_009348</name>
</gene>
<comment type="caution">
    <text evidence="2">The sequence shown here is derived from an EMBL/GenBank/DDBJ whole genome shotgun (WGS) entry which is preliminary data.</text>
</comment>
<dbReference type="CDD" id="cd00170">
    <property type="entry name" value="SEC14"/>
    <property type="match status" value="1"/>
</dbReference>
<dbReference type="PANTHER" id="PTHR45824">
    <property type="entry name" value="GH16843P"/>
    <property type="match status" value="1"/>
</dbReference>
<dbReference type="GO" id="GO:0008526">
    <property type="term" value="F:phosphatidylinositol transfer activity"/>
    <property type="evidence" value="ECO:0007669"/>
    <property type="project" value="TreeGrafter"/>
</dbReference>